<dbReference type="Proteomes" id="UP000053647">
    <property type="component" value="Unassembled WGS sequence"/>
</dbReference>
<dbReference type="EMBL" id="KN819447">
    <property type="protein sequence ID" value="KIJ09617.1"/>
    <property type="molecule type" value="Genomic_DNA"/>
</dbReference>
<dbReference type="Gene3D" id="3.30.420.10">
    <property type="entry name" value="Ribonuclease H-like superfamily/Ribonuclease H"/>
    <property type="match status" value="1"/>
</dbReference>
<dbReference type="GO" id="GO:0003676">
    <property type="term" value="F:nucleic acid binding"/>
    <property type="evidence" value="ECO:0007669"/>
    <property type="project" value="InterPro"/>
</dbReference>
<reference evidence="2" key="2">
    <citation type="submission" date="2015-01" db="EMBL/GenBank/DDBJ databases">
        <title>Evolutionary Origins and Diversification of the Mycorrhizal Mutualists.</title>
        <authorList>
            <consortium name="DOE Joint Genome Institute"/>
            <consortium name="Mycorrhizal Genomics Consortium"/>
            <person name="Kohler A."/>
            <person name="Kuo A."/>
            <person name="Nagy L.G."/>
            <person name="Floudas D."/>
            <person name="Copeland A."/>
            <person name="Barry K.W."/>
            <person name="Cichocki N."/>
            <person name="Veneault-Fourrey C."/>
            <person name="LaButti K."/>
            <person name="Lindquist E.A."/>
            <person name="Lipzen A."/>
            <person name="Lundell T."/>
            <person name="Morin E."/>
            <person name="Murat C."/>
            <person name="Riley R."/>
            <person name="Ohm R."/>
            <person name="Sun H."/>
            <person name="Tunlid A."/>
            <person name="Henrissat B."/>
            <person name="Grigoriev I.V."/>
            <person name="Hibbett D.S."/>
            <person name="Martin F."/>
        </authorList>
    </citation>
    <scope>NUCLEOTIDE SEQUENCE [LARGE SCALE GENOMIC DNA]</scope>
    <source>
        <strain evidence="2">ATCC 200175</strain>
    </source>
</reference>
<sequence>MVWPAQSPDLNPIEHAWGYLKRRLAEHEHPPNGMEQLWERIEVEWNKIPAAMCQGLIESMPRRVKAVLKAKGGSTKY</sequence>
<evidence type="ECO:0000313" key="1">
    <source>
        <dbReference type="EMBL" id="KIJ09617.1"/>
    </source>
</evidence>
<dbReference type="InterPro" id="IPR036397">
    <property type="entry name" value="RNaseH_sf"/>
</dbReference>
<accession>A0A0C9TPD4</accession>
<keyword evidence="2" id="KW-1185">Reference proteome</keyword>
<evidence type="ECO:0008006" key="3">
    <source>
        <dbReference type="Google" id="ProtNLM"/>
    </source>
</evidence>
<organism evidence="1 2">
    <name type="scientific">Paxillus involutus ATCC 200175</name>
    <dbReference type="NCBI Taxonomy" id="664439"/>
    <lineage>
        <taxon>Eukaryota</taxon>
        <taxon>Fungi</taxon>
        <taxon>Dikarya</taxon>
        <taxon>Basidiomycota</taxon>
        <taxon>Agaricomycotina</taxon>
        <taxon>Agaricomycetes</taxon>
        <taxon>Agaricomycetidae</taxon>
        <taxon>Boletales</taxon>
        <taxon>Paxilineae</taxon>
        <taxon>Paxillaceae</taxon>
        <taxon>Paxillus</taxon>
    </lineage>
</organism>
<proteinExistence type="predicted"/>
<dbReference type="OrthoDB" id="3242359at2759"/>
<dbReference type="AlphaFoldDB" id="A0A0C9TPD4"/>
<reference evidence="1 2" key="1">
    <citation type="submission" date="2014-06" db="EMBL/GenBank/DDBJ databases">
        <authorList>
            <consortium name="DOE Joint Genome Institute"/>
            <person name="Kuo A."/>
            <person name="Kohler A."/>
            <person name="Nagy L.G."/>
            <person name="Floudas D."/>
            <person name="Copeland A."/>
            <person name="Barry K.W."/>
            <person name="Cichocki N."/>
            <person name="Veneault-Fourrey C."/>
            <person name="LaButti K."/>
            <person name="Lindquist E.A."/>
            <person name="Lipzen A."/>
            <person name="Lundell T."/>
            <person name="Morin E."/>
            <person name="Murat C."/>
            <person name="Sun H."/>
            <person name="Tunlid A."/>
            <person name="Henrissat B."/>
            <person name="Grigoriev I.V."/>
            <person name="Hibbett D.S."/>
            <person name="Martin F."/>
            <person name="Nordberg H.P."/>
            <person name="Cantor M.N."/>
            <person name="Hua S.X."/>
        </authorList>
    </citation>
    <scope>NUCLEOTIDE SEQUENCE [LARGE SCALE GENOMIC DNA]</scope>
    <source>
        <strain evidence="1 2">ATCC 200175</strain>
    </source>
</reference>
<evidence type="ECO:0000313" key="2">
    <source>
        <dbReference type="Proteomes" id="UP000053647"/>
    </source>
</evidence>
<dbReference type="HOGENOM" id="CLU_033666_12_6_1"/>
<gene>
    <name evidence="1" type="ORF">PAXINDRAFT_87233</name>
</gene>
<name>A0A0C9TPD4_PAXIN</name>
<protein>
    <recommendedName>
        <fullName evidence="3">Tc1-like transposase DDE domain-containing protein</fullName>
    </recommendedName>
</protein>